<proteinExistence type="predicted"/>
<name>A0AA39DRR9_VITRO</name>
<dbReference type="Proteomes" id="UP001168098">
    <property type="component" value="Unassembled WGS sequence"/>
</dbReference>
<reference evidence="1 2" key="1">
    <citation type="journal article" date="2023" name="BMC Biotechnol.">
        <title>Vitis rotundifolia cv Carlos genome sequencing.</title>
        <authorList>
            <person name="Huff M."/>
            <person name="Hulse-Kemp A."/>
            <person name="Scheffler B."/>
            <person name="Youngblood R."/>
            <person name="Simpson S."/>
            <person name="Babiker E."/>
            <person name="Staton M."/>
        </authorList>
    </citation>
    <scope>NUCLEOTIDE SEQUENCE [LARGE SCALE GENOMIC DNA]</scope>
    <source>
        <tissue evidence="1">Leaf</tissue>
    </source>
</reference>
<keyword evidence="2" id="KW-1185">Reference proteome</keyword>
<dbReference type="AlphaFoldDB" id="A0AA39DRR9"/>
<dbReference type="EMBL" id="JARBHA010000008">
    <property type="protein sequence ID" value="KAJ9693744.1"/>
    <property type="molecule type" value="Genomic_DNA"/>
</dbReference>
<evidence type="ECO:0000313" key="1">
    <source>
        <dbReference type="EMBL" id="KAJ9693744.1"/>
    </source>
</evidence>
<organism evidence="1 2">
    <name type="scientific">Vitis rotundifolia</name>
    <name type="common">Muscadine grape</name>
    <dbReference type="NCBI Taxonomy" id="103349"/>
    <lineage>
        <taxon>Eukaryota</taxon>
        <taxon>Viridiplantae</taxon>
        <taxon>Streptophyta</taxon>
        <taxon>Embryophyta</taxon>
        <taxon>Tracheophyta</taxon>
        <taxon>Spermatophyta</taxon>
        <taxon>Magnoliopsida</taxon>
        <taxon>eudicotyledons</taxon>
        <taxon>Gunneridae</taxon>
        <taxon>Pentapetalae</taxon>
        <taxon>rosids</taxon>
        <taxon>Vitales</taxon>
        <taxon>Vitaceae</taxon>
        <taxon>Viteae</taxon>
        <taxon>Vitis</taxon>
    </lineage>
</organism>
<accession>A0AA39DRR9</accession>
<sequence length="139" mass="15793">MVESSRIFKFLAKLNVEFDEVRGRIIGRQPLLSLGEVNVMLGKKLFGPMENLALLGTTAAASCNPNNQCRPDDKPRVWCDHCKKPRHTRETYWKLHGKPIDWKPVECKTNKQGDSNHFLAKAHAAETPSLSKEQLNQLQ</sequence>
<comment type="caution">
    <text evidence="1">The sequence shown here is derived from an EMBL/GenBank/DDBJ whole genome shotgun (WGS) entry which is preliminary data.</text>
</comment>
<dbReference type="PANTHER" id="PTHR34222:SF40">
    <property type="match status" value="1"/>
</dbReference>
<dbReference type="PANTHER" id="PTHR34222">
    <property type="entry name" value="GAG_PRE-INTEGRS DOMAIN-CONTAINING PROTEIN"/>
    <property type="match status" value="1"/>
</dbReference>
<gene>
    <name evidence="1" type="ORF">PVL29_009616</name>
</gene>
<protein>
    <submittedName>
        <fullName evidence="1">Uncharacterized protein</fullName>
    </submittedName>
</protein>
<evidence type="ECO:0000313" key="2">
    <source>
        <dbReference type="Proteomes" id="UP001168098"/>
    </source>
</evidence>